<reference evidence="3 4" key="1">
    <citation type="journal article" date="2020" name="Nat. Food">
        <title>A phased Vanilla planifolia genome enables genetic improvement of flavour and production.</title>
        <authorList>
            <person name="Hasing T."/>
            <person name="Tang H."/>
            <person name="Brym M."/>
            <person name="Khazi F."/>
            <person name="Huang T."/>
            <person name="Chambers A.H."/>
        </authorList>
    </citation>
    <scope>NUCLEOTIDE SEQUENCE [LARGE SCALE GENOMIC DNA]</scope>
    <source>
        <tissue evidence="3">Leaf</tissue>
    </source>
</reference>
<protein>
    <submittedName>
        <fullName evidence="3">Uncharacterized protein</fullName>
    </submittedName>
</protein>
<name>A0A835QWE3_VANPL</name>
<sequence>MAVMEQQPHLLAFNLASLRFLSPPPLTCSNGFRFRSFRASQMPDLGFESFDTLRRMQEEGEEGVTACGGFAVLFTIPQGFTRARSIDTLVKKLFKIGKHAELWPEIRPAAENTISATAAEEKKNKKKTSNLGMPSGNPEKCSEKDDTSPTEKKAGLQKDLNGDDGDKTCCNVGGKMKGNKSLKNSGAASNGEAEYIKGVRGILPIQEPPNACHFPAYTSQPPEYLVSYITSPAPVGSYGGTHYRLLTQQSSFPSYSCHLPLTGPYHIPVTVSSSVSYDLFGEESTDICSVM</sequence>
<evidence type="ECO:0000313" key="3">
    <source>
        <dbReference type="EMBL" id="KAG0475047.1"/>
    </source>
</evidence>
<evidence type="ECO:0000256" key="2">
    <source>
        <dbReference type="SAM" id="MobiDB-lite"/>
    </source>
</evidence>
<dbReference type="PANTHER" id="PTHR45868:SF80">
    <property type="entry name" value="F15K9.8-RELATED"/>
    <property type="match status" value="1"/>
</dbReference>
<dbReference type="PANTHER" id="PTHR45868">
    <property type="entry name" value="HEAVY METAL-ASSOCIATED ISOPRENYLATED PLANT PROTEIN 33-RELATED"/>
    <property type="match status" value="1"/>
</dbReference>
<gene>
    <name evidence="3" type="ORF">HPP92_014733</name>
</gene>
<feature type="compositionally biased region" description="Basic and acidic residues" evidence="2">
    <location>
        <begin position="140"/>
        <end position="160"/>
    </location>
</feature>
<accession>A0A835QWE3</accession>
<feature type="region of interest" description="Disordered" evidence="2">
    <location>
        <begin position="115"/>
        <end position="160"/>
    </location>
</feature>
<proteinExistence type="predicted"/>
<comment type="caution">
    <text evidence="3">The sequence shown here is derived from an EMBL/GenBank/DDBJ whole genome shotgun (WGS) entry which is preliminary data.</text>
</comment>
<evidence type="ECO:0000313" key="4">
    <source>
        <dbReference type="Proteomes" id="UP000639772"/>
    </source>
</evidence>
<dbReference type="Proteomes" id="UP000639772">
    <property type="component" value="Chromosome 7"/>
</dbReference>
<keyword evidence="1" id="KW-0479">Metal-binding</keyword>
<organism evidence="3 4">
    <name type="scientific">Vanilla planifolia</name>
    <name type="common">Vanilla</name>
    <dbReference type="NCBI Taxonomy" id="51239"/>
    <lineage>
        <taxon>Eukaryota</taxon>
        <taxon>Viridiplantae</taxon>
        <taxon>Streptophyta</taxon>
        <taxon>Embryophyta</taxon>
        <taxon>Tracheophyta</taxon>
        <taxon>Spermatophyta</taxon>
        <taxon>Magnoliopsida</taxon>
        <taxon>Liliopsida</taxon>
        <taxon>Asparagales</taxon>
        <taxon>Orchidaceae</taxon>
        <taxon>Vanilloideae</taxon>
        <taxon>Vanilleae</taxon>
        <taxon>Vanilla</taxon>
    </lineage>
</organism>
<dbReference type="OrthoDB" id="689350at2759"/>
<dbReference type="AlphaFoldDB" id="A0A835QWE3"/>
<dbReference type="GO" id="GO:0046872">
    <property type="term" value="F:metal ion binding"/>
    <property type="evidence" value="ECO:0007669"/>
    <property type="project" value="UniProtKB-KW"/>
</dbReference>
<dbReference type="EMBL" id="JADCNM010000007">
    <property type="protein sequence ID" value="KAG0475047.1"/>
    <property type="molecule type" value="Genomic_DNA"/>
</dbReference>
<evidence type="ECO:0000256" key="1">
    <source>
        <dbReference type="ARBA" id="ARBA00022723"/>
    </source>
</evidence>